<feature type="transmembrane region" description="Helical" evidence="1">
    <location>
        <begin position="6"/>
        <end position="23"/>
    </location>
</feature>
<comment type="caution">
    <text evidence="2">The sequence shown here is derived from an EMBL/GenBank/DDBJ whole genome shotgun (WGS) entry which is preliminary data.</text>
</comment>
<dbReference type="FunFam" id="3.40.50.720:FF:000468">
    <property type="entry name" value="Short-chain dehydrogenase, putative"/>
    <property type="match status" value="1"/>
</dbReference>
<organism evidence="2 3">
    <name type="scientific">Mycena maculata</name>
    <dbReference type="NCBI Taxonomy" id="230809"/>
    <lineage>
        <taxon>Eukaryota</taxon>
        <taxon>Fungi</taxon>
        <taxon>Dikarya</taxon>
        <taxon>Basidiomycota</taxon>
        <taxon>Agaricomycotina</taxon>
        <taxon>Agaricomycetes</taxon>
        <taxon>Agaricomycetidae</taxon>
        <taxon>Agaricales</taxon>
        <taxon>Marasmiineae</taxon>
        <taxon>Mycenaceae</taxon>
        <taxon>Mycena</taxon>
    </lineage>
</organism>
<gene>
    <name evidence="2" type="ORF">DFH07DRAFT_823422</name>
</gene>
<keyword evidence="1" id="KW-1133">Transmembrane helix</keyword>
<dbReference type="Pfam" id="PF00106">
    <property type="entry name" value="adh_short"/>
    <property type="match status" value="1"/>
</dbReference>
<dbReference type="GO" id="GO:0030148">
    <property type="term" value="P:sphingolipid biosynthetic process"/>
    <property type="evidence" value="ECO:0007669"/>
    <property type="project" value="TreeGrafter"/>
</dbReference>
<dbReference type="PANTHER" id="PTHR43550">
    <property type="entry name" value="3-KETODIHYDROSPHINGOSINE REDUCTASE"/>
    <property type="match status" value="1"/>
</dbReference>
<dbReference type="EMBL" id="JARJLG010000068">
    <property type="protein sequence ID" value="KAJ7754251.1"/>
    <property type="molecule type" value="Genomic_DNA"/>
</dbReference>
<feature type="transmembrane region" description="Helical" evidence="1">
    <location>
        <begin position="169"/>
        <end position="187"/>
    </location>
</feature>
<evidence type="ECO:0000256" key="1">
    <source>
        <dbReference type="SAM" id="Phobius"/>
    </source>
</evidence>
<reference evidence="2" key="1">
    <citation type="submission" date="2023-03" db="EMBL/GenBank/DDBJ databases">
        <title>Massive genome expansion in bonnet fungi (Mycena s.s.) driven by repeated elements and novel gene families across ecological guilds.</title>
        <authorList>
            <consortium name="Lawrence Berkeley National Laboratory"/>
            <person name="Harder C.B."/>
            <person name="Miyauchi S."/>
            <person name="Viragh M."/>
            <person name="Kuo A."/>
            <person name="Thoen E."/>
            <person name="Andreopoulos B."/>
            <person name="Lu D."/>
            <person name="Skrede I."/>
            <person name="Drula E."/>
            <person name="Henrissat B."/>
            <person name="Morin E."/>
            <person name="Kohler A."/>
            <person name="Barry K."/>
            <person name="LaButti K."/>
            <person name="Morin E."/>
            <person name="Salamov A."/>
            <person name="Lipzen A."/>
            <person name="Mereny Z."/>
            <person name="Hegedus B."/>
            <person name="Baldrian P."/>
            <person name="Stursova M."/>
            <person name="Weitz H."/>
            <person name="Taylor A."/>
            <person name="Grigoriev I.V."/>
            <person name="Nagy L.G."/>
            <person name="Martin F."/>
            <person name="Kauserud H."/>
        </authorList>
    </citation>
    <scope>NUCLEOTIDE SEQUENCE</scope>
    <source>
        <strain evidence="2">CBHHK188m</strain>
    </source>
</reference>
<dbReference type="GO" id="GO:0005789">
    <property type="term" value="C:endoplasmic reticulum membrane"/>
    <property type="evidence" value="ECO:0007669"/>
    <property type="project" value="TreeGrafter"/>
</dbReference>
<dbReference type="InterPro" id="IPR036291">
    <property type="entry name" value="NAD(P)-bd_dom_sf"/>
</dbReference>
<dbReference type="Gene3D" id="3.40.50.720">
    <property type="entry name" value="NAD(P)-binding Rossmann-like Domain"/>
    <property type="match status" value="1"/>
</dbReference>
<keyword evidence="1" id="KW-0472">Membrane</keyword>
<keyword evidence="1" id="KW-0812">Transmembrane</keyword>
<protein>
    <submittedName>
        <fullName evidence="2">Oxidoreductase</fullName>
    </submittedName>
</protein>
<dbReference type="PANTHER" id="PTHR43550:SF3">
    <property type="entry name" value="3-KETODIHYDROSPHINGOSINE REDUCTASE"/>
    <property type="match status" value="1"/>
</dbReference>
<dbReference type="SUPFAM" id="SSF51735">
    <property type="entry name" value="NAD(P)-binding Rossmann-fold domains"/>
    <property type="match status" value="1"/>
</dbReference>
<accession>A0AAD7J058</accession>
<dbReference type="InterPro" id="IPR002347">
    <property type="entry name" value="SDR_fam"/>
</dbReference>
<evidence type="ECO:0000313" key="2">
    <source>
        <dbReference type="EMBL" id="KAJ7754251.1"/>
    </source>
</evidence>
<dbReference type="GO" id="GO:0047560">
    <property type="term" value="F:3-dehydrosphinganine reductase activity"/>
    <property type="evidence" value="ECO:0007669"/>
    <property type="project" value="TreeGrafter"/>
</dbReference>
<evidence type="ECO:0000313" key="3">
    <source>
        <dbReference type="Proteomes" id="UP001215280"/>
    </source>
</evidence>
<dbReference type="Proteomes" id="UP001215280">
    <property type="component" value="Unassembled WGS sequence"/>
</dbReference>
<keyword evidence="3" id="KW-1185">Reference proteome</keyword>
<sequence>MFVLIFSSVAIGALLLLILPMFSGNKWSPKGRHCYITGGSSGLGLSLAILLTKNGADVSIVARDEQKLRSALDEMEKVRQSPDQKLLSYSYSLNEAEAASAALEADCAAHDGRCPDAIFLCAGTSTPGFFVEETEASLRKGMEMTYWVQAWTALAAAKRMARDRVPGRIVFVSSLLGYMSIVGYASYSPGKHALRGLAETLRSEMILYNVKVQIFFPGTIYSPGYEQENKSKPKITLKIEETDEGMQPEKVAEGLLRGVQKGDFHISADLLGNIFRSSTKGATPGNNVVLDAICSLLGGVALPIWRRGVDASVVAHRSEHETYLAERGFFGKK</sequence>
<dbReference type="AlphaFoldDB" id="A0AAD7J058"/>
<dbReference type="GO" id="GO:0006666">
    <property type="term" value="P:3-keto-sphinganine metabolic process"/>
    <property type="evidence" value="ECO:0007669"/>
    <property type="project" value="TreeGrafter"/>
</dbReference>
<proteinExistence type="predicted"/>
<name>A0AAD7J058_9AGAR</name>
<dbReference type="PRINTS" id="PR00081">
    <property type="entry name" value="GDHRDH"/>
</dbReference>